<keyword evidence="2" id="KW-1185">Reference proteome</keyword>
<dbReference type="Proteomes" id="UP000018901">
    <property type="component" value="Chromosome"/>
</dbReference>
<accession>W0EX24</accession>
<name>W0EX24_9BACT</name>
<dbReference type="HOGENOM" id="CLU_3077169_0_0_10"/>
<organism evidence="1 2">
    <name type="scientific">Barnesiella viscericola DSM 18177</name>
    <dbReference type="NCBI Taxonomy" id="880074"/>
    <lineage>
        <taxon>Bacteria</taxon>
        <taxon>Pseudomonadati</taxon>
        <taxon>Bacteroidota</taxon>
        <taxon>Bacteroidia</taxon>
        <taxon>Bacteroidales</taxon>
        <taxon>Barnesiellaceae</taxon>
        <taxon>Barnesiella</taxon>
    </lineage>
</organism>
<reference evidence="1 2" key="1">
    <citation type="submission" date="2013-12" db="EMBL/GenBank/DDBJ databases">
        <authorList>
            <consortium name="DOE Joint Genome Institute"/>
            <person name="Eisen J."/>
            <person name="Huntemann M."/>
            <person name="Han J."/>
            <person name="Chen A."/>
            <person name="Kyrpides N."/>
            <person name="Mavromatis K."/>
            <person name="Markowitz V."/>
            <person name="Palaniappan K."/>
            <person name="Ivanova N."/>
            <person name="Schaumberg A."/>
            <person name="Pati A."/>
            <person name="Liolios K."/>
            <person name="Nordberg H.P."/>
            <person name="Cantor M.N."/>
            <person name="Hua S.X."/>
            <person name="Woyke T."/>
        </authorList>
    </citation>
    <scope>NUCLEOTIDE SEQUENCE [LARGE SCALE GENOMIC DNA]</scope>
    <source>
        <strain evidence="2">DSM 18177</strain>
    </source>
</reference>
<evidence type="ECO:0000313" key="2">
    <source>
        <dbReference type="Proteomes" id="UP000018901"/>
    </source>
</evidence>
<evidence type="ECO:0000313" key="1">
    <source>
        <dbReference type="EMBL" id="AHF13739.1"/>
    </source>
</evidence>
<dbReference type="KEGG" id="bvs:BARVI_05220"/>
<sequence>MFYNMFLVKKFLILALFKKLHICFKKMKGKSYRLIPAVTFSLGFCNGLGRLY</sequence>
<dbReference type="AlphaFoldDB" id="W0EX24"/>
<protein>
    <submittedName>
        <fullName evidence="1">Uncharacterized protein</fullName>
    </submittedName>
</protein>
<proteinExistence type="predicted"/>
<gene>
    <name evidence="1" type="ORF">BARVI_05220</name>
</gene>
<dbReference type="EMBL" id="CP007034">
    <property type="protein sequence ID" value="AHF13739.1"/>
    <property type="molecule type" value="Genomic_DNA"/>
</dbReference>